<evidence type="ECO:0000256" key="3">
    <source>
        <dbReference type="ARBA" id="ARBA00022679"/>
    </source>
</evidence>
<dbReference type="EMBL" id="JAUJYN010000035">
    <property type="protein sequence ID" value="KAK1257679.1"/>
    <property type="molecule type" value="Genomic_DNA"/>
</dbReference>
<dbReference type="AlphaFoldDB" id="A0AAV9A1L7"/>
<evidence type="ECO:0000313" key="8">
    <source>
        <dbReference type="Proteomes" id="UP001179952"/>
    </source>
</evidence>
<evidence type="ECO:0000256" key="1">
    <source>
        <dbReference type="ARBA" id="ARBA00000900"/>
    </source>
</evidence>
<dbReference type="PROSITE" id="PS51698">
    <property type="entry name" value="U_BOX"/>
    <property type="match status" value="1"/>
</dbReference>
<dbReference type="InterPro" id="IPR045185">
    <property type="entry name" value="PUB22/23/24-like"/>
</dbReference>
<feature type="domain" description="U-box" evidence="6">
    <location>
        <begin position="3"/>
        <end position="78"/>
    </location>
</feature>
<gene>
    <name evidence="7" type="ORF">QJS04_geneDACA016803</name>
</gene>
<dbReference type="SUPFAM" id="SSF57850">
    <property type="entry name" value="RING/U-box"/>
    <property type="match status" value="1"/>
</dbReference>
<evidence type="ECO:0000313" key="7">
    <source>
        <dbReference type="EMBL" id="KAK1257679.1"/>
    </source>
</evidence>
<dbReference type="InterPro" id="IPR016024">
    <property type="entry name" value="ARM-type_fold"/>
</dbReference>
<evidence type="ECO:0000256" key="2">
    <source>
        <dbReference type="ARBA" id="ARBA00004906"/>
    </source>
</evidence>
<dbReference type="CDD" id="cd16664">
    <property type="entry name" value="RING-Ubox_PUB"/>
    <property type="match status" value="1"/>
</dbReference>
<dbReference type="Gene3D" id="1.25.10.10">
    <property type="entry name" value="Leucine-rich Repeat Variant"/>
    <property type="match status" value="1"/>
</dbReference>
<dbReference type="Proteomes" id="UP001179952">
    <property type="component" value="Unassembled WGS sequence"/>
</dbReference>
<keyword evidence="4 5" id="KW-0833">Ubl conjugation pathway</keyword>
<dbReference type="InterPro" id="IPR013083">
    <property type="entry name" value="Znf_RING/FYVE/PHD"/>
</dbReference>
<dbReference type="GO" id="GO:0061630">
    <property type="term" value="F:ubiquitin protein ligase activity"/>
    <property type="evidence" value="ECO:0007669"/>
    <property type="project" value="UniProtKB-UniRule"/>
</dbReference>
<dbReference type="PANTHER" id="PTHR22849:SF164">
    <property type="entry name" value="U-BOX DOMAIN-CONTAINING PROTEIN"/>
    <property type="match status" value="1"/>
</dbReference>
<proteinExistence type="predicted"/>
<evidence type="ECO:0000256" key="4">
    <source>
        <dbReference type="ARBA" id="ARBA00022786"/>
    </source>
</evidence>
<dbReference type="SMART" id="SM00504">
    <property type="entry name" value="Ubox"/>
    <property type="match status" value="1"/>
</dbReference>
<keyword evidence="3 5" id="KW-0808">Transferase</keyword>
<dbReference type="InterPro" id="IPR011989">
    <property type="entry name" value="ARM-like"/>
</dbReference>
<dbReference type="Pfam" id="PF04564">
    <property type="entry name" value="U-box"/>
    <property type="match status" value="1"/>
</dbReference>
<dbReference type="Gene3D" id="3.30.40.10">
    <property type="entry name" value="Zinc/RING finger domain, C3HC4 (zinc finger)"/>
    <property type="match status" value="1"/>
</dbReference>
<dbReference type="InterPro" id="IPR058678">
    <property type="entry name" value="ARM_PUB"/>
</dbReference>
<keyword evidence="8" id="KW-1185">Reference proteome</keyword>
<sequence>MEELPPFFICPISLHIMMDPVTVSTGVTYDRESIHRWISLYGHSTCPVTQQPLIDQTLTPNSTLFRLIQSWRAQNPSTALLATQTPAFDVSAVIEELKEEANTRPPVARFKSLPKIKALIGEDDAIRYELEQAGAVSMISSLVLQTPLNHDSRDIIEDAINVLCMLKPSTEALKKVAEQNNGELIKALSAITSQHWNYRMKIESTHLLKLVFKAVDEVHKSDLPSDLFDGLAEILKDQNTNRATTMAALSILLEVLPCGRKNRVRVVEAGTVAVLVELLAEGENNDRKRCEAMLVVLDCLCSRAEGRLALVSHPAGIAAVAGKLLKVSNAANDRATKVLLMVCRFCGVVDEMLVVGAVTRLCMLVQVGSNGKAKERAKEMLATITGGPPVKSSSLATFNSLFLALPPTSSSSMRRTRLTWWLWETDVRWSMRGRR</sequence>
<comment type="caution">
    <text evidence="7">The sequence shown here is derived from an EMBL/GenBank/DDBJ whole genome shotgun (WGS) entry which is preliminary data.</text>
</comment>
<comment type="catalytic activity">
    <reaction evidence="1 5">
        <text>S-ubiquitinyl-[E2 ubiquitin-conjugating enzyme]-L-cysteine + [acceptor protein]-L-lysine = [E2 ubiquitin-conjugating enzyme]-L-cysteine + N(6)-ubiquitinyl-[acceptor protein]-L-lysine.</text>
        <dbReference type="EC" id="2.3.2.27"/>
    </reaction>
</comment>
<protein>
    <recommendedName>
        <fullName evidence="5 6">U-box domain-containing protein</fullName>
        <ecNumber evidence="5">2.3.2.27</ecNumber>
    </recommendedName>
    <alternativeName>
        <fullName evidence="5">RING-type E3 ubiquitin transferase PUB</fullName>
    </alternativeName>
</protein>
<evidence type="ECO:0000259" key="6">
    <source>
        <dbReference type="PROSITE" id="PS51698"/>
    </source>
</evidence>
<evidence type="ECO:0000256" key="5">
    <source>
        <dbReference type="RuleBase" id="RU369093"/>
    </source>
</evidence>
<comment type="pathway">
    <text evidence="2 5">Protein modification; protein ubiquitination.</text>
</comment>
<dbReference type="InterPro" id="IPR045210">
    <property type="entry name" value="RING-Ubox_PUB"/>
</dbReference>
<comment type="function">
    <text evidence="5">Functions as an E3 ubiquitin ligase.</text>
</comment>
<accession>A0AAV9A1L7</accession>
<reference evidence="7" key="1">
    <citation type="journal article" date="2023" name="Nat. Commun.">
        <title>Diploid and tetraploid genomes of Acorus and the evolution of monocots.</title>
        <authorList>
            <person name="Ma L."/>
            <person name="Liu K.W."/>
            <person name="Li Z."/>
            <person name="Hsiao Y.Y."/>
            <person name="Qi Y."/>
            <person name="Fu T."/>
            <person name="Tang G.D."/>
            <person name="Zhang D."/>
            <person name="Sun W.H."/>
            <person name="Liu D.K."/>
            <person name="Li Y."/>
            <person name="Chen G.Z."/>
            <person name="Liu X.D."/>
            <person name="Liao X.Y."/>
            <person name="Jiang Y.T."/>
            <person name="Yu X."/>
            <person name="Hao Y."/>
            <person name="Huang J."/>
            <person name="Zhao X.W."/>
            <person name="Ke S."/>
            <person name="Chen Y.Y."/>
            <person name="Wu W.L."/>
            <person name="Hsu J.L."/>
            <person name="Lin Y.F."/>
            <person name="Huang M.D."/>
            <person name="Li C.Y."/>
            <person name="Huang L."/>
            <person name="Wang Z.W."/>
            <person name="Zhao X."/>
            <person name="Zhong W.Y."/>
            <person name="Peng D.H."/>
            <person name="Ahmad S."/>
            <person name="Lan S."/>
            <person name="Zhang J.S."/>
            <person name="Tsai W.C."/>
            <person name="Van de Peer Y."/>
            <person name="Liu Z.J."/>
        </authorList>
    </citation>
    <scope>NUCLEOTIDE SEQUENCE</scope>
    <source>
        <strain evidence="7">SCP</strain>
    </source>
</reference>
<dbReference type="SUPFAM" id="SSF48371">
    <property type="entry name" value="ARM repeat"/>
    <property type="match status" value="1"/>
</dbReference>
<dbReference type="EC" id="2.3.2.27" evidence="5"/>
<dbReference type="PANTHER" id="PTHR22849">
    <property type="entry name" value="WDSAM1 PROTEIN"/>
    <property type="match status" value="1"/>
</dbReference>
<reference evidence="7" key="2">
    <citation type="submission" date="2023-06" db="EMBL/GenBank/DDBJ databases">
        <authorList>
            <person name="Ma L."/>
            <person name="Liu K.-W."/>
            <person name="Li Z."/>
            <person name="Hsiao Y.-Y."/>
            <person name="Qi Y."/>
            <person name="Fu T."/>
            <person name="Tang G."/>
            <person name="Zhang D."/>
            <person name="Sun W.-H."/>
            <person name="Liu D.-K."/>
            <person name="Li Y."/>
            <person name="Chen G.-Z."/>
            <person name="Liu X.-D."/>
            <person name="Liao X.-Y."/>
            <person name="Jiang Y.-T."/>
            <person name="Yu X."/>
            <person name="Hao Y."/>
            <person name="Huang J."/>
            <person name="Zhao X.-W."/>
            <person name="Ke S."/>
            <person name="Chen Y.-Y."/>
            <person name="Wu W.-L."/>
            <person name="Hsu J.-L."/>
            <person name="Lin Y.-F."/>
            <person name="Huang M.-D."/>
            <person name="Li C.-Y."/>
            <person name="Huang L."/>
            <person name="Wang Z.-W."/>
            <person name="Zhao X."/>
            <person name="Zhong W.-Y."/>
            <person name="Peng D.-H."/>
            <person name="Ahmad S."/>
            <person name="Lan S."/>
            <person name="Zhang J.-S."/>
            <person name="Tsai W.-C."/>
            <person name="Van De Peer Y."/>
            <person name="Liu Z.-J."/>
        </authorList>
    </citation>
    <scope>NUCLEOTIDE SEQUENCE</scope>
    <source>
        <strain evidence="7">SCP</strain>
        <tissue evidence="7">Leaves</tissue>
    </source>
</reference>
<name>A0AAV9A1L7_ACOGR</name>
<dbReference type="GO" id="GO:0016567">
    <property type="term" value="P:protein ubiquitination"/>
    <property type="evidence" value="ECO:0007669"/>
    <property type="project" value="UniProtKB-UniRule"/>
</dbReference>
<dbReference type="Pfam" id="PF25598">
    <property type="entry name" value="ARM_PUB"/>
    <property type="match status" value="1"/>
</dbReference>
<organism evidence="7 8">
    <name type="scientific">Acorus gramineus</name>
    <name type="common">Dwarf sweet flag</name>
    <dbReference type="NCBI Taxonomy" id="55184"/>
    <lineage>
        <taxon>Eukaryota</taxon>
        <taxon>Viridiplantae</taxon>
        <taxon>Streptophyta</taxon>
        <taxon>Embryophyta</taxon>
        <taxon>Tracheophyta</taxon>
        <taxon>Spermatophyta</taxon>
        <taxon>Magnoliopsida</taxon>
        <taxon>Liliopsida</taxon>
        <taxon>Acoraceae</taxon>
        <taxon>Acorus</taxon>
    </lineage>
</organism>
<dbReference type="InterPro" id="IPR003613">
    <property type="entry name" value="Ubox_domain"/>
</dbReference>